<dbReference type="PANTHER" id="PTHR12358:SF106">
    <property type="entry name" value="LIPID KINASE YEGS"/>
    <property type="match status" value="1"/>
</dbReference>
<dbReference type="InterPro" id="IPR050187">
    <property type="entry name" value="Lipid_Phosphate_FormReg"/>
</dbReference>
<dbReference type="InterPro" id="IPR001206">
    <property type="entry name" value="Diacylglycerol_kinase_cat_dom"/>
</dbReference>
<evidence type="ECO:0000256" key="3">
    <source>
        <dbReference type="ARBA" id="ARBA00022777"/>
    </source>
</evidence>
<reference evidence="7" key="1">
    <citation type="journal article" date="2019" name="Int. J. Syst. Evol. Microbiol.">
        <title>The Global Catalogue of Microorganisms (GCM) 10K type strain sequencing project: providing services to taxonomists for standard genome sequencing and annotation.</title>
        <authorList>
            <consortium name="The Broad Institute Genomics Platform"/>
            <consortium name="The Broad Institute Genome Sequencing Center for Infectious Disease"/>
            <person name="Wu L."/>
            <person name="Ma J."/>
        </authorList>
    </citation>
    <scope>NUCLEOTIDE SEQUENCE [LARGE SCALE GENOMIC DNA]</scope>
    <source>
        <strain evidence="7">JCM 14370</strain>
    </source>
</reference>
<dbReference type="PROSITE" id="PS50146">
    <property type="entry name" value="DAGK"/>
    <property type="match status" value="1"/>
</dbReference>
<evidence type="ECO:0000256" key="2">
    <source>
        <dbReference type="ARBA" id="ARBA00022741"/>
    </source>
</evidence>
<keyword evidence="4" id="KW-0067">ATP-binding</keyword>
<keyword evidence="2" id="KW-0547">Nucleotide-binding</keyword>
<dbReference type="Gene3D" id="3.40.50.10330">
    <property type="entry name" value="Probable inorganic polyphosphate/atp-NAD kinase, domain 1"/>
    <property type="match status" value="1"/>
</dbReference>
<dbReference type="PANTHER" id="PTHR12358">
    <property type="entry name" value="SPHINGOSINE KINASE"/>
    <property type="match status" value="1"/>
</dbReference>
<dbReference type="EMBL" id="BMOD01000002">
    <property type="protein sequence ID" value="GGJ22361.1"/>
    <property type="molecule type" value="Genomic_DNA"/>
</dbReference>
<evidence type="ECO:0000313" key="6">
    <source>
        <dbReference type="EMBL" id="GGJ22361.1"/>
    </source>
</evidence>
<keyword evidence="1" id="KW-0808">Transferase</keyword>
<accession>A0ABQ2CV49</accession>
<keyword evidence="7" id="KW-1185">Reference proteome</keyword>
<dbReference type="InterPro" id="IPR045540">
    <property type="entry name" value="YegS/DAGK_C"/>
</dbReference>
<sequence length="295" mass="32148">MLRLIINPHASRGHLEDKLPRLLAALKQQGFAFTQHVTREPTEVMQVAQNWDPVTDTLVAVGGDGTVQSVAKVAVQQGFRMGIVPYGSANDFASCLGWSTRPEDALRRLSEPVTPVDLGVLGSEGLFVNGLGMGFDALAGKYSYDAPSYMTGMPRYVWGVSKALKTLDNLQVQVIADGREIYAGPSFLVSVMNSTRYGGGFKVAPQAHPSDGLLDIVIGKEIGKGMLASVLPLVVMGQHTALPYVMIARATEVTVRWEAPQACHLDGEMLEDRTECQIRIQPKVLQLQGRLRNYR</sequence>
<dbReference type="Pfam" id="PF19279">
    <property type="entry name" value="YegS_C"/>
    <property type="match status" value="1"/>
</dbReference>
<dbReference type="RefSeq" id="WP_188999658.1">
    <property type="nucleotide sequence ID" value="NZ_BMOD01000002.1"/>
</dbReference>
<dbReference type="InterPro" id="IPR016064">
    <property type="entry name" value="NAD/diacylglycerol_kinase_sf"/>
</dbReference>
<evidence type="ECO:0000259" key="5">
    <source>
        <dbReference type="PROSITE" id="PS50146"/>
    </source>
</evidence>
<dbReference type="Gene3D" id="2.60.200.40">
    <property type="match status" value="1"/>
</dbReference>
<name>A0ABQ2CV49_9DEIO</name>
<evidence type="ECO:0000313" key="7">
    <source>
        <dbReference type="Proteomes" id="UP000632222"/>
    </source>
</evidence>
<dbReference type="GO" id="GO:0016301">
    <property type="term" value="F:kinase activity"/>
    <property type="evidence" value="ECO:0007669"/>
    <property type="project" value="UniProtKB-KW"/>
</dbReference>
<dbReference type="SUPFAM" id="SSF111331">
    <property type="entry name" value="NAD kinase/diacylglycerol kinase-like"/>
    <property type="match status" value="1"/>
</dbReference>
<comment type="caution">
    <text evidence="6">The sequence shown here is derived from an EMBL/GenBank/DDBJ whole genome shotgun (WGS) entry which is preliminary data.</text>
</comment>
<dbReference type="InterPro" id="IPR017438">
    <property type="entry name" value="ATP-NAD_kinase_N"/>
</dbReference>
<keyword evidence="3 6" id="KW-0418">Kinase</keyword>
<evidence type="ECO:0000256" key="4">
    <source>
        <dbReference type="ARBA" id="ARBA00022840"/>
    </source>
</evidence>
<protein>
    <submittedName>
        <fullName evidence="6">Diacylglycerol kinase</fullName>
    </submittedName>
</protein>
<gene>
    <name evidence="6" type="ORF">GCM10008938_05780</name>
</gene>
<dbReference type="Proteomes" id="UP000632222">
    <property type="component" value="Unassembled WGS sequence"/>
</dbReference>
<dbReference type="SMART" id="SM00046">
    <property type="entry name" value="DAGKc"/>
    <property type="match status" value="1"/>
</dbReference>
<dbReference type="Pfam" id="PF00781">
    <property type="entry name" value="DAGK_cat"/>
    <property type="match status" value="1"/>
</dbReference>
<evidence type="ECO:0000256" key="1">
    <source>
        <dbReference type="ARBA" id="ARBA00022679"/>
    </source>
</evidence>
<feature type="domain" description="DAGKc" evidence="5">
    <location>
        <begin position="1"/>
        <end position="125"/>
    </location>
</feature>
<proteinExistence type="predicted"/>
<organism evidence="6 7">
    <name type="scientific">Deinococcus roseus</name>
    <dbReference type="NCBI Taxonomy" id="392414"/>
    <lineage>
        <taxon>Bacteria</taxon>
        <taxon>Thermotogati</taxon>
        <taxon>Deinococcota</taxon>
        <taxon>Deinococci</taxon>
        <taxon>Deinococcales</taxon>
        <taxon>Deinococcaceae</taxon>
        <taxon>Deinococcus</taxon>
    </lineage>
</organism>